<accession>A0A0F9S234</accession>
<proteinExistence type="predicted"/>
<reference evidence="1" key="1">
    <citation type="journal article" date="2015" name="Nature">
        <title>Complex archaea that bridge the gap between prokaryotes and eukaryotes.</title>
        <authorList>
            <person name="Spang A."/>
            <person name="Saw J.H."/>
            <person name="Jorgensen S.L."/>
            <person name="Zaremba-Niedzwiedzka K."/>
            <person name="Martijn J."/>
            <person name="Lind A.E."/>
            <person name="van Eijk R."/>
            <person name="Schleper C."/>
            <person name="Guy L."/>
            <person name="Ettema T.J."/>
        </authorList>
    </citation>
    <scope>NUCLEOTIDE SEQUENCE</scope>
</reference>
<protein>
    <submittedName>
        <fullName evidence="1">Uncharacterized protein</fullName>
    </submittedName>
</protein>
<dbReference type="AlphaFoldDB" id="A0A0F9S234"/>
<dbReference type="EMBL" id="LAZR01002349">
    <property type="protein sequence ID" value="KKN31216.1"/>
    <property type="molecule type" value="Genomic_DNA"/>
</dbReference>
<sequence length="32" mass="3881">MTDKPKRWYDEDFASEGYRVSSSRARSYSIEY</sequence>
<feature type="non-terminal residue" evidence="1">
    <location>
        <position position="32"/>
    </location>
</feature>
<organism evidence="1">
    <name type="scientific">marine sediment metagenome</name>
    <dbReference type="NCBI Taxonomy" id="412755"/>
    <lineage>
        <taxon>unclassified sequences</taxon>
        <taxon>metagenomes</taxon>
        <taxon>ecological metagenomes</taxon>
    </lineage>
</organism>
<name>A0A0F9S234_9ZZZZ</name>
<gene>
    <name evidence="1" type="ORF">LCGC14_0826390</name>
</gene>
<evidence type="ECO:0000313" key="1">
    <source>
        <dbReference type="EMBL" id="KKN31216.1"/>
    </source>
</evidence>
<comment type="caution">
    <text evidence="1">The sequence shown here is derived from an EMBL/GenBank/DDBJ whole genome shotgun (WGS) entry which is preliminary data.</text>
</comment>